<proteinExistence type="predicted"/>
<protein>
    <submittedName>
        <fullName evidence="1">Electron transfer flavoprotein subunit beta</fullName>
    </submittedName>
</protein>
<sequence>MNIIVCVKQVPDTSQMKFDPETKTIKREGVENIVNPFDLYAVEEALRIKE</sequence>
<dbReference type="AlphaFoldDB" id="A0A348MIF9"/>
<organism evidence="1 2">
    <name type="scientific">candidate division WOR-3 bacterium</name>
    <dbReference type="NCBI Taxonomy" id="2052148"/>
    <lineage>
        <taxon>Bacteria</taxon>
        <taxon>Bacteria division WOR-3</taxon>
    </lineage>
</organism>
<dbReference type="PANTHER" id="PTHR21294:SF17">
    <property type="entry name" value="PROTEIN FIXA"/>
    <property type="match status" value="1"/>
</dbReference>
<reference evidence="1 2" key="1">
    <citation type="journal article" date="2018" name="Nat. Biotechnol.">
        <title>A standardized bacterial taxonomy based on genome phylogeny substantially revises the tree of life.</title>
        <authorList>
            <person name="Parks D.H."/>
            <person name="Chuvochina M."/>
            <person name="Waite D.W."/>
            <person name="Rinke C."/>
            <person name="Skarshewski A."/>
            <person name="Chaumeil P.A."/>
            <person name="Hugenholtz P."/>
        </authorList>
    </citation>
    <scope>NUCLEOTIDE SEQUENCE [LARGE SCALE GENOMIC DNA]</scope>
    <source>
        <strain evidence="1">UBA7921</strain>
    </source>
</reference>
<dbReference type="Proteomes" id="UP000262454">
    <property type="component" value="Unassembled WGS sequence"/>
</dbReference>
<evidence type="ECO:0000313" key="1">
    <source>
        <dbReference type="EMBL" id="HAF06835.1"/>
    </source>
</evidence>
<comment type="caution">
    <text evidence="1">The sequence shown here is derived from an EMBL/GenBank/DDBJ whole genome shotgun (WGS) entry which is preliminary data.</text>
</comment>
<dbReference type="Gene3D" id="3.40.50.620">
    <property type="entry name" value="HUPs"/>
    <property type="match status" value="1"/>
</dbReference>
<feature type="non-terminal residue" evidence="1">
    <location>
        <position position="50"/>
    </location>
</feature>
<dbReference type="EMBL" id="DMCX01000007">
    <property type="protein sequence ID" value="HAF06835.1"/>
    <property type="molecule type" value="Genomic_DNA"/>
</dbReference>
<accession>A0A348MIF9</accession>
<dbReference type="InterPro" id="IPR012255">
    <property type="entry name" value="ETF_b"/>
</dbReference>
<name>A0A348MIF9_UNCW3</name>
<gene>
    <name evidence="1" type="ORF">DCG82_00285</name>
</gene>
<dbReference type="SUPFAM" id="SSF52402">
    <property type="entry name" value="Adenine nucleotide alpha hydrolases-like"/>
    <property type="match status" value="1"/>
</dbReference>
<evidence type="ECO:0000313" key="2">
    <source>
        <dbReference type="Proteomes" id="UP000262454"/>
    </source>
</evidence>
<dbReference type="InterPro" id="IPR014729">
    <property type="entry name" value="Rossmann-like_a/b/a_fold"/>
</dbReference>
<dbReference type="GO" id="GO:0009055">
    <property type="term" value="F:electron transfer activity"/>
    <property type="evidence" value="ECO:0007669"/>
    <property type="project" value="InterPro"/>
</dbReference>
<dbReference type="PANTHER" id="PTHR21294">
    <property type="entry name" value="ELECTRON TRANSFER FLAVOPROTEIN BETA-SUBUNIT"/>
    <property type="match status" value="1"/>
</dbReference>